<feature type="transmembrane region" description="Helical" evidence="2">
    <location>
        <begin position="212"/>
        <end position="233"/>
    </location>
</feature>
<dbReference type="OrthoDB" id="4062523at2759"/>
<feature type="region of interest" description="Disordered" evidence="1">
    <location>
        <begin position="309"/>
        <end position="331"/>
    </location>
</feature>
<gene>
    <name evidence="3" type="ORF">ASCRUDRAFT_67473</name>
</gene>
<dbReference type="AlphaFoldDB" id="A0A1D2VP12"/>
<dbReference type="PANTHER" id="PTHR28019">
    <property type="entry name" value="CELL MEMBRANE PROTEIN YLR413W-RELATED"/>
    <property type="match status" value="1"/>
</dbReference>
<organism evidence="3 4">
    <name type="scientific">Ascoidea rubescens DSM 1968</name>
    <dbReference type="NCBI Taxonomy" id="1344418"/>
    <lineage>
        <taxon>Eukaryota</taxon>
        <taxon>Fungi</taxon>
        <taxon>Dikarya</taxon>
        <taxon>Ascomycota</taxon>
        <taxon>Saccharomycotina</taxon>
        <taxon>Saccharomycetes</taxon>
        <taxon>Ascoideaceae</taxon>
        <taxon>Ascoidea</taxon>
    </lineage>
</organism>
<dbReference type="Proteomes" id="UP000095038">
    <property type="component" value="Unassembled WGS sequence"/>
</dbReference>
<dbReference type="PANTHER" id="PTHR28019:SF6">
    <property type="entry name" value="PROTEIN ECM7"/>
    <property type="match status" value="1"/>
</dbReference>
<protein>
    <submittedName>
        <fullName evidence="3">Uncharacterized protein</fullName>
    </submittedName>
</protein>
<evidence type="ECO:0000256" key="1">
    <source>
        <dbReference type="SAM" id="MobiDB-lite"/>
    </source>
</evidence>
<keyword evidence="2" id="KW-0812">Transmembrane</keyword>
<keyword evidence="2" id="KW-1133">Transmembrane helix</keyword>
<proteinExistence type="predicted"/>
<reference evidence="4" key="1">
    <citation type="submission" date="2016-05" db="EMBL/GenBank/DDBJ databases">
        <title>Comparative genomics of biotechnologically important yeasts.</title>
        <authorList>
            <consortium name="DOE Joint Genome Institute"/>
            <person name="Riley R."/>
            <person name="Haridas S."/>
            <person name="Wolfe K.H."/>
            <person name="Lopes M.R."/>
            <person name="Hittinger C.T."/>
            <person name="Goker M."/>
            <person name="Salamov A."/>
            <person name="Wisecaver J."/>
            <person name="Long T.M."/>
            <person name="Aerts A.L."/>
            <person name="Barry K."/>
            <person name="Choi C."/>
            <person name="Clum A."/>
            <person name="Coughlan A.Y."/>
            <person name="Deshpande S."/>
            <person name="Douglass A.P."/>
            <person name="Hanson S.J."/>
            <person name="Klenk H.-P."/>
            <person name="Labutti K."/>
            <person name="Lapidus A."/>
            <person name="Lindquist E."/>
            <person name="Lipzen A."/>
            <person name="Meier-Kolthoff J.P."/>
            <person name="Ohm R.A."/>
            <person name="Otillar R.P."/>
            <person name="Pangilinan J."/>
            <person name="Peng Y."/>
            <person name="Rokas A."/>
            <person name="Rosa C.A."/>
            <person name="Scheuner C."/>
            <person name="Sibirny A.A."/>
            <person name="Slot J.C."/>
            <person name="Stielow J.B."/>
            <person name="Sun H."/>
            <person name="Kurtzman C.P."/>
            <person name="Blackwell M."/>
            <person name="Grigoriev I.V."/>
            <person name="Jeffries T.W."/>
        </authorList>
    </citation>
    <scope>NUCLEOTIDE SEQUENCE [LARGE SCALE GENOMIC DNA]</scope>
    <source>
        <strain evidence="4">DSM 1968</strain>
    </source>
</reference>
<dbReference type="EMBL" id="KV454475">
    <property type="protein sequence ID" value="ODV63362.1"/>
    <property type="molecule type" value="Genomic_DNA"/>
</dbReference>
<keyword evidence="4" id="KW-1185">Reference proteome</keyword>
<dbReference type="GO" id="GO:0005886">
    <property type="term" value="C:plasma membrane"/>
    <property type="evidence" value="ECO:0007669"/>
    <property type="project" value="TreeGrafter"/>
</dbReference>
<name>A0A1D2VP12_9ASCO</name>
<dbReference type="RefSeq" id="XP_020049669.1">
    <property type="nucleotide sequence ID" value="XM_020191395.1"/>
</dbReference>
<dbReference type="InterPro" id="IPR052413">
    <property type="entry name" value="SUR7_domain"/>
</dbReference>
<dbReference type="InParanoid" id="A0A1D2VP12"/>
<feature type="transmembrane region" description="Helical" evidence="2">
    <location>
        <begin position="259"/>
        <end position="285"/>
    </location>
</feature>
<accession>A0A1D2VP12</accession>
<feature type="transmembrane region" description="Helical" evidence="2">
    <location>
        <begin position="181"/>
        <end position="200"/>
    </location>
</feature>
<dbReference type="STRING" id="1344418.A0A1D2VP12"/>
<sequence length="353" mass="40360">MVIVIVLTLQSKSSIRSATSLYMFTLNCNHVTVADGLFAALRNKQQSNYYRTGDTYGIGFTTSEINILTDYTTDQVKECPQIILSNLHEWCYGDYTLSDNDDFDSSNKELNYFSNKNFTITECYSLNNTFFNYVQMLDYIDLTIILDYAYNGDFSNENSDYAKLTATLNKNKPTLLTLSDIGLSSNCALIIFAFCIFFFRNQQKVKKVLKHVCGLLSLVSLATICPSFILIYIQSIQVKRQIQQELSDFGIWLHMGRRWFILSWTCFTLAVLSFGIWGFTTWLILPRDQSPDTYHNSISLDHNYSYENRHEGTSKSHTTNNPTLISFKSHSPENSKVNVNVKVLNSSTSSVDK</sequence>
<dbReference type="FunCoup" id="A0A1D2VP12">
    <property type="interactions" value="8"/>
</dbReference>
<feature type="compositionally biased region" description="Polar residues" evidence="1">
    <location>
        <begin position="315"/>
        <end position="329"/>
    </location>
</feature>
<dbReference type="GeneID" id="30965031"/>
<evidence type="ECO:0000313" key="3">
    <source>
        <dbReference type="EMBL" id="ODV63362.1"/>
    </source>
</evidence>
<keyword evidence="2" id="KW-0472">Membrane</keyword>
<evidence type="ECO:0000313" key="4">
    <source>
        <dbReference type="Proteomes" id="UP000095038"/>
    </source>
</evidence>
<evidence type="ECO:0000256" key="2">
    <source>
        <dbReference type="SAM" id="Phobius"/>
    </source>
</evidence>
<dbReference type="GO" id="GO:0051285">
    <property type="term" value="C:cell cortex of cell tip"/>
    <property type="evidence" value="ECO:0007669"/>
    <property type="project" value="TreeGrafter"/>
</dbReference>
<dbReference type="GO" id="GO:0031505">
    <property type="term" value="P:fungal-type cell wall organization"/>
    <property type="evidence" value="ECO:0007669"/>
    <property type="project" value="TreeGrafter"/>
</dbReference>